<evidence type="ECO:0000313" key="3">
    <source>
        <dbReference type="Proteomes" id="UP000763088"/>
    </source>
</evidence>
<dbReference type="InterPro" id="IPR014907">
    <property type="entry name" value="BT4734-like_N"/>
</dbReference>
<organism evidence="2 3">
    <name type="scientific">Xylanibacter ruminicola</name>
    <name type="common">Prevotella ruminicola</name>
    <dbReference type="NCBI Taxonomy" id="839"/>
    <lineage>
        <taxon>Bacteria</taxon>
        <taxon>Pseudomonadati</taxon>
        <taxon>Bacteroidota</taxon>
        <taxon>Bacteroidia</taxon>
        <taxon>Bacteroidales</taxon>
        <taxon>Prevotellaceae</taxon>
        <taxon>Xylanibacter</taxon>
    </lineage>
</organism>
<dbReference type="Pfam" id="PF08800">
    <property type="entry name" value="BT4734-like_N"/>
    <property type="match status" value="1"/>
</dbReference>
<gene>
    <name evidence="2" type="ORF">E7102_07700</name>
</gene>
<dbReference type="EMBL" id="SUYD01000008">
    <property type="protein sequence ID" value="MBE6266336.1"/>
    <property type="molecule type" value="Genomic_DNA"/>
</dbReference>
<dbReference type="Pfam" id="PF13148">
    <property type="entry name" value="DUF3987"/>
    <property type="match status" value="1"/>
</dbReference>
<dbReference type="AlphaFoldDB" id="A0A928BTK9"/>
<reference evidence="2" key="1">
    <citation type="submission" date="2019-04" db="EMBL/GenBank/DDBJ databases">
        <title>Evolution of Biomass-Degrading Anaerobic Consortia Revealed by Metagenomics.</title>
        <authorList>
            <person name="Peng X."/>
        </authorList>
    </citation>
    <scope>NUCLEOTIDE SEQUENCE</scope>
    <source>
        <strain evidence="2">SIG141</strain>
    </source>
</reference>
<dbReference type="Proteomes" id="UP000763088">
    <property type="component" value="Unassembled WGS sequence"/>
</dbReference>
<comment type="caution">
    <text evidence="2">The sequence shown here is derived from an EMBL/GenBank/DDBJ whole genome shotgun (WGS) entry which is preliminary data.</text>
</comment>
<protein>
    <submittedName>
        <fullName evidence="2">DUF3987 domain-containing protein</fullName>
    </submittedName>
</protein>
<evidence type="ECO:0000313" key="2">
    <source>
        <dbReference type="EMBL" id="MBE6266336.1"/>
    </source>
</evidence>
<proteinExistence type="predicted"/>
<sequence>MRTVRFSICKSVKTPAQMQPCTPELLNAAFDNQLVSNTCREIATNLQKVKEGTLTRDAFETLKSELKAQNLPVVCFHANFTDGYRHNESAVPSGLSIYDVDHLTIDPRTYYNNKVAGREAELQIPLAHISPSNEGVRLVFVMPKGMSLAEAQQWMADQLGDETYDGKVKDMARCSFIVCRDYLLHYDEEMLFAEREVDVPENSVTTGTARPLVACYQRDARNETTVLPPSADDETAVFEDNFLGVSYPQIVHAMEELLGGVPAQGARNNFIFAMACHLRYVCNDDPRWIAQVMPRYGEEEAKFISTVRSACNRPQTKTVPDLVNRAIEMARKQQQVDELIQQNGINAPKPPVMPQKLTKFMRLITKNVPEHLKPSVAMSVFPSLGAHCKGVKFRYNDNALVEPTFMNVNVAEMSSGKSAVNKPIDAIMADIKEQDTKNRKLMQEYKEQYDACPADEQKPERPKGLAVQWVKSDMTPAAFVQLMADAGGRFLYTRMDEIGMLNQLKTNGKGNNVTEILRLAYDCGEYGQERVGTKSVSECVEVRWNWNASTTPGKCRRFFADSMLDGTLSRMSFCTIYTDDDRMPLYGIYDDKYTKQVQEMVAQLNNAKGLVVCKKANALIAEMLEENRQYSALADDDVYRELSYRATLSAFKRGMVLYIMNGQKWSKEIEEFVRWSFHYDMWCKMWIFGEKMRRAMDLDKAALVPGRRNLMEFLADDFTLDDLNTVRRAQGMRGDGQAQLRKWLQRGYCTFNPATQQYTKSQQFLSKHQKQAA</sequence>
<name>A0A928BTK9_XYLRU</name>
<accession>A0A928BTK9</accession>
<dbReference type="InterPro" id="IPR025048">
    <property type="entry name" value="DUF3987"/>
</dbReference>
<evidence type="ECO:0000259" key="1">
    <source>
        <dbReference type="Pfam" id="PF08800"/>
    </source>
</evidence>
<feature type="domain" description="BT4734-like N-terminal" evidence="1">
    <location>
        <begin position="68"/>
        <end position="142"/>
    </location>
</feature>